<organism evidence="2 3">
    <name type="scientific">Anisodus tanguticus</name>
    <dbReference type="NCBI Taxonomy" id="243964"/>
    <lineage>
        <taxon>Eukaryota</taxon>
        <taxon>Viridiplantae</taxon>
        <taxon>Streptophyta</taxon>
        <taxon>Embryophyta</taxon>
        <taxon>Tracheophyta</taxon>
        <taxon>Spermatophyta</taxon>
        <taxon>Magnoliopsida</taxon>
        <taxon>eudicotyledons</taxon>
        <taxon>Gunneridae</taxon>
        <taxon>Pentapetalae</taxon>
        <taxon>asterids</taxon>
        <taxon>lamiids</taxon>
        <taxon>Solanales</taxon>
        <taxon>Solanaceae</taxon>
        <taxon>Solanoideae</taxon>
        <taxon>Hyoscyameae</taxon>
        <taxon>Anisodus</taxon>
    </lineage>
</organism>
<proteinExistence type="predicted"/>
<reference evidence="2" key="1">
    <citation type="submission" date="2023-12" db="EMBL/GenBank/DDBJ databases">
        <title>Genome assembly of Anisodus tanguticus.</title>
        <authorList>
            <person name="Wang Y.-J."/>
        </authorList>
    </citation>
    <scope>NUCLEOTIDE SEQUENCE</scope>
    <source>
        <strain evidence="2">KB-2021</strain>
        <tissue evidence="2">Leaf</tissue>
    </source>
</reference>
<dbReference type="Proteomes" id="UP001291623">
    <property type="component" value="Unassembled WGS sequence"/>
</dbReference>
<name>A0AAE1S3U9_9SOLA</name>
<dbReference type="EMBL" id="JAVYJV010000009">
    <property type="protein sequence ID" value="KAK4362389.1"/>
    <property type="molecule type" value="Genomic_DNA"/>
</dbReference>
<dbReference type="PANTHER" id="PTHR31713:SF45">
    <property type="entry name" value="CALMODULIN-BINDING PROTEIN 60 A-LIKE"/>
    <property type="match status" value="1"/>
</dbReference>
<dbReference type="InterPro" id="IPR046831">
    <property type="entry name" value="Calmodulin_bind_N"/>
</dbReference>
<evidence type="ECO:0000313" key="3">
    <source>
        <dbReference type="Proteomes" id="UP001291623"/>
    </source>
</evidence>
<accession>A0AAE1S3U9</accession>
<dbReference type="AlphaFoldDB" id="A0AAE1S3U9"/>
<dbReference type="GO" id="GO:0005516">
    <property type="term" value="F:calmodulin binding"/>
    <property type="evidence" value="ECO:0007669"/>
    <property type="project" value="InterPro"/>
</dbReference>
<dbReference type="GO" id="GO:0080142">
    <property type="term" value="P:regulation of salicylic acid biosynthetic process"/>
    <property type="evidence" value="ECO:0007669"/>
    <property type="project" value="TreeGrafter"/>
</dbReference>
<dbReference type="GO" id="GO:0003700">
    <property type="term" value="F:DNA-binding transcription factor activity"/>
    <property type="evidence" value="ECO:0007669"/>
    <property type="project" value="TreeGrafter"/>
</dbReference>
<dbReference type="Pfam" id="PF07887">
    <property type="entry name" value="Calmodulin_bind"/>
    <property type="match status" value="1"/>
</dbReference>
<protein>
    <recommendedName>
        <fullName evidence="1">Calmodulin binding protein-like N-terminal domain-containing protein</fullName>
    </recommendedName>
</protein>
<keyword evidence="3" id="KW-1185">Reference proteome</keyword>
<gene>
    <name evidence="2" type="ORF">RND71_017630</name>
</gene>
<dbReference type="PANTHER" id="PTHR31713">
    <property type="entry name" value="OS02G0177800 PROTEIN"/>
    <property type="match status" value="1"/>
</dbReference>
<dbReference type="InterPro" id="IPR012416">
    <property type="entry name" value="CBP60"/>
</dbReference>
<sequence length="340" mass="38416">MACQVWLIYRRGLHGYCVSLRFTLCALERVAVAGSSVNKKKKKYYVLFRKAQENLNPSDQYEHSRHLKLTFSNNISGPIYTGLPVGEEGGILDLHLIESRSQNIINCGPEASAKVEIIVLEKDLTSCGGDKSLIRGDPHVTLKDGRVSMIVERSVYPYNGSRIIEAVTEPFFVKDRRSMGKRLKPLTLDDQVCKQQAIGKSRRNRLMKKSIKTVRGFLTQYFLNREELLSAYAMELVKTAFQDCQNFLVSDDDTIKMLCSSTSPNAVCPVLESAALDGYNGLSFEDYCPIDKQQQPVPNANYMPDTSLIHNYDNRSQINSSAILLDQDDFIYVTESLWDN</sequence>
<feature type="domain" description="Calmodulin binding protein-like N-terminal" evidence="1">
    <location>
        <begin position="67"/>
        <end position="126"/>
    </location>
</feature>
<evidence type="ECO:0000313" key="2">
    <source>
        <dbReference type="EMBL" id="KAK4362389.1"/>
    </source>
</evidence>
<dbReference type="GO" id="GO:0043565">
    <property type="term" value="F:sequence-specific DNA binding"/>
    <property type="evidence" value="ECO:0007669"/>
    <property type="project" value="TreeGrafter"/>
</dbReference>
<dbReference type="GO" id="GO:0005634">
    <property type="term" value="C:nucleus"/>
    <property type="evidence" value="ECO:0007669"/>
    <property type="project" value="TreeGrafter"/>
</dbReference>
<comment type="caution">
    <text evidence="2">The sequence shown here is derived from an EMBL/GenBank/DDBJ whole genome shotgun (WGS) entry which is preliminary data.</text>
</comment>
<evidence type="ECO:0000259" key="1">
    <source>
        <dbReference type="Pfam" id="PF07887"/>
    </source>
</evidence>